<feature type="transmembrane region" description="Helical" evidence="2">
    <location>
        <begin position="114"/>
        <end position="132"/>
    </location>
</feature>
<evidence type="ECO:0000313" key="3">
    <source>
        <dbReference type="EMBL" id="TNN42174.1"/>
    </source>
</evidence>
<dbReference type="AlphaFoldDB" id="A0A4Z2FN05"/>
<reference evidence="3 4" key="1">
    <citation type="submission" date="2019-03" db="EMBL/GenBank/DDBJ databases">
        <title>First draft genome of Liparis tanakae, snailfish: a comprehensive survey of snailfish specific genes.</title>
        <authorList>
            <person name="Kim W."/>
            <person name="Song I."/>
            <person name="Jeong J.-H."/>
            <person name="Kim D."/>
            <person name="Kim S."/>
            <person name="Ryu S."/>
            <person name="Song J.Y."/>
            <person name="Lee S.K."/>
        </authorList>
    </citation>
    <scope>NUCLEOTIDE SEQUENCE [LARGE SCALE GENOMIC DNA]</scope>
    <source>
        <tissue evidence="3">Muscle</tissue>
    </source>
</reference>
<feature type="transmembrane region" description="Helical" evidence="2">
    <location>
        <begin position="152"/>
        <end position="171"/>
    </location>
</feature>
<accession>A0A4Z2FN05</accession>
<comment type="caution">
    <text evidence="3">The sequence shown here is derived from an EMBL/GenBank/DDBJ whole genome shotgun (WGS) entry which is preliminary data.</text>
</comment>
<dbReference type="EMBL" id="SRLO01001055">
    <property type="protein sequence ID" value="TNN42174.1"/>
    <property type="molecule type" value="Genomic_DNA"/>
</dbReference>
<evidence type="ECO:0000256" key="2">
    <source>
        <dbReference type="SAM" id="Phobius"/>
    </source>
</evidence>
<name>A0A4Z2FN05_9TELE</name>
<proteinExistence type="predicted"/>
<organism evidence="3 4">
    <name type="scientific">Liparis tanakae</name>
    <name type="common">Tanaka's snailfish</name>
    <dbReference type="NCBI Taxonomy" id="230148"/>
    <lineage>
        <taxon>Eukaryota</taxon>
        <taxon>Metazoa</taxon>
        <taxon>Chordata</taxon>
        <taxon>Craniata</taxon>
        <taxon>Vertebrata</taxon>
        <taxon>Euteleostomi</taxon>
        <taxon>Actinopterygii</taxon>
        <taxon>Neopterygii</taxon>
        <taxon>Teleostei</taxon>
        <taxon>Neoteleostei</taxon>
        <taxon>Acanthomorphata</taxon>
        <taxon>Eupercaria</taxon>
        <taxon>Perciformes</taxon>
        <taxon>Cottioidei</taxon>
        <taxon>Cottales</taxon>
        <taxon>Liparidae</taxon>
        <taxon>Liparis</taxon>
    </lineage>
</organism>
<gene>
    <name evidence="3" type="ORF">EYF80_047668</name>
</gene>
<keyword evidence="2" id="KW-0812">Transmembrane</keyword>
<protein>
    <submittedName>
        <fullName evidence="3">Uncharacterized protein</fullName>
    </submittedName>
</protein>
<keyword evidence="2" id="KW-1133">Transmembrane helix</keyword>
<dbReference type="OrthoDB" id="10643116at2759"/>
<feature type="compositionally biased region" description="Basic and acidic residues" evidence="1">
    <location>
        <begin position="50"/>
        <end position="69"/>
    </location>
</feature>
<evidence type="ECO:0000313" key="4">
    <source>
        <dbReference type="Proteomes" id="UP000314294"/>
    </source>
</evidence>
<keyword evidence="2" id="KW-0472">Membrane</keyword>
<keyword evidence="4" id="KW-1185">Reference proteome</keyword>
<feature type="region of interest" description="Disordered" evidence="1">
    <location>
        <begin position="50"/>
        <end position="93"/>
    </location>
</feature>
<evidence type="ECO:0000256" key="1">
    <source>
        <dbReference type="SAM" id="MobiDB-lite"/>
    </source>
</evidence>
<sequence length="242" mass="27198">MMSHTLHSPLPSIQRPGDVLRRQLTHEEVGDGQVEEEVVALVPQGLIHNESHDDQRVPGHHDHVQGHHEDRRHHRQVARQHDAGPGGHRRGEVAAGVGLQQVRAHGYRRRGDRIVIVIFIFIISVDLFFISFPPITRKNVPLHLTHESNMTAGGGFCALGVALLLSCSAAAHQRDLKSAIRSWRGLDGRKWTGGHRQGRMYRLSSRQQSEEDGSAALRSKETSLWDERRKHFICSRVTVADV</sequence>
<dbReference type="Proteomes" id="UP000314294">
    <property type="component" value="Unassembled WGS sequence"/>
</dbReference>